<dbReference type="GO" id="GO:0005829">
    <property type="term" value="C:cytosol"/>
    <property type="evidence" value="ECO:0007669"/>
    <property type="project" value="UniProtKB-SubCell"/>
</dbReference>
<dbReference type="Proteomes" id="UP000663852">
    <property type="component" value="Unassembled WGS sequence"/>
</dbReference>
<keyword evidence="3" id="KW-0444">Lipid biosynthesis</keyword>
<evidence type="ECO:0000256" key="13">
    <source>
        <dbReference type="ARBA" id="ARBA00047917"/>
    </source>
</evidence>
<keyword evidence="4" id="KW-0276">Fatty acid metabolism</keyword>
<protein>
    <recommendedName>
        <fullName evidence="11">Prostamide/prostaglandin F synthase</fullName>
        <ecNumber evidence="10">1.11.1.20</ecNumber>
    </recommendedName>
    <alternativeName>
        <fullName evidence="12">Peroxiredoxin-like 2B</fullName>
    </alternativeName>
</protein>
<comment type="similarity">
    <text evidence="9">Belongs to the peroxiredoxin-like PRXL2 family. Prostamide/prostaglandin F synthase subfamily.</text>
</comment>
<evidence type="ECO:0000256" key="3">
    <source>
        <dbReference type="ARBA" id="ARBA00022516"/>
    </source>
</evidence>
<sequence length="220" mass="25069">MSVDQLDSAIGDTLVTRVTDKTYVPIRSLYSNQPVVMIFLRRFGCQLCRSYALKLSNELHPILKKNNIGFVGIGLEQFGLEEFQQGNYFSGDLYVDEGKKTYRTLGLPYLGWIKGISDLFVSSTRTWNDETKKMGVTGNLKGDGFQLGATYVVGPKDGKVWLAHPQKDYGDHPSIDEIVKTLRNNIIRFDLHLSDKKQEWDRFVRNTFTIIYSKELNASL</sequence>
<evidence type="ECO:0000256" key="14">
    <source>
        <dbReference type="ARBA" id="ARBA00048626"/>
    </source>
</evidence>
<keyword evidence="2" id="KW-0963">Cytoplasm</keyword>
<organism evidence="15 16">
    <name type="scientific">Adineta ricciae</name>
    <name type="common">Rotifer</name>
    <dbReference type="NCBI Taxonomy" id="249248"/>
    <lineage>
        <taxon>Eukaryota</taxon>
        <taxon>Metazoa</taxon>
        <taxon>Spiralia</taxon>
        <taxon>Gnathifera</taxon>
        <taxon>Rotifera</taxon>
        <taxon>Eurotatoria</taxon>
        <taxon>Bdelloidea</taxon>
        <taxon>Adinetida</taxon>
        <taxon>Adinetidae</taxon>
        <taxon>Adineta</taxon>
    </lineage>
</organism>
<dbReference type="CDD" id="cd02970">
    <property type="entry name" value="PRX_like2"/>
    <property type="match status" value="1"/>
</dbReference>
<dbReference type="PANTHER" id="PTHR28630">
    <property type="match status" value="1"/>
</dbReference>
<keyword evidence="6" id="KW-0560">Oxidoreductase</keyword>
<proteinExistence type="inferred from homology"/>
<gene>
    <name evidence="15" type="ORF">EDS130_LOCUS15967</name>
</gene>
<evidence type="ECO:0000256" key="11">
    <source>
        <dbReference type="ARBA" id="ARBA00040768"/>
    </source>
</evidence>
<evidence type="ECO:0000313" key="15">
    <source>
        <dbReference type="EMBL" id="CAF1022370.1"/>
    </source>
</evidence>
<evidence type="ECO:0000256" key="5">
    <source>
        <dbReference type="ARBA" id="ARBA00022857"/>
    </source>
</evidence>
<evidence type="ECO:0000256" key="12">
    <source>
        <dbReference type="ARBA" id="ARBA00041838"/>
    </source>
</evidence>
<dbReference type="Pfam" id="PF13911">
    <property type="entry name" value="AhpC-TSA_2"/>
    <property type="match status" value="1"/>
</dbReference>
<dbReference type="GO" id="GO:0006631">
    <property type="term" value="P:fatty acid metabolic process"/>
    <property type="evidence" value="ECO:0007669"/>
    <property type="project" value="UniProtKB-KW"/>
</dbReference>
<comment type="function">
    <text evidence="8">Catalyzes the reduction of prostaglandin-ethanolamide H(2) (prostamide H(2)) to prostamide F(2alpha) with NADPH as proton donor. Also able to reduce prostaglandin H(2) to prostaglandin F(2alpha).</text>
</comment>
<dbReference type="FunFam" id="3.40.30.10:FF:000243">
    <property type="entry name" value="Prostamide/prostaglandin F synthase"/>
    <property type="match status" value="1"/>
</dbReference>
<evidence type="ECO:0000256" key="7">
    <source>
        <dbReference type="ARBA" id="ARBA00023098"/>
    </source>
</evidence>
<evidence type="ECO:0000256" key="2">
    <source>
        <dbReference type="ARBA" id="ARBA00022490"/>
    </source>
</evidence>
<keyword evidence="5" id="KW-0521">NADP</keyword>
<dbReference type="InterPro" id="IPR032801">
    <property type="entry name" value="PXL2A/B/C"/>
</dbReference>
<dbReference type="PANTHER" id="PTHR28630:SF3">
    <property type="entry name" value="PEROXIREDOXIN-LIKE 2C"/>
    <property type="match status" value="1"/>
</dbReference>
<name>A0A814IEG9_ADIRI</name>
<comment type="catalytic activity">
    <reaction evidence="13">
        <text>prostaglandin H2 + [thioredoxin]-dithiol = prostaglandin F2alpha + [thioredoxin]-disulfide</text>
        <dbReference type="Rhea" id="RHEA:28214"/>
        <dbReference type="Rhea" id="RHEA-COMP:10698"/>
        <dbReference type="Rhea" id="RHEA-COMP:10700"/>
        <dbReference type="ChEBI" id="CHEBI:29950"/>
        <dbReference type="ChEBI" id="CHEBI:50058"/>
        <dbReference type="ChEBI" id="CHEBI:57404"/>
        <dbReference type="ChEBI" id="CHEBI:57405"/>
        <dbReference type="EC" id="1.11.1.20"/>
    </reaction>
</comment>
<dbReference type="EC" id="1.11.1.20" evidence="10"/>
<evidence type="ECO:0000256" key="6">
    <source>
        <dbReference type="ARBA" id="ARBA00023002"/>
    </source>
</evidence>
<dbReference type="AlphaFoldDB" id="A0A814IEG9"/>
<accession>A0A814IEG9</accession>
<evidence type="ECO:0000256" key="10">
    <source>
        <dbReference type="ARBA" id="ARBA00039126"/>
    </source>
</evidence>
<evidence type="ECO:0000256" key="1">
    <source>
        <dbReference type="ARBA" id="ARBA00004514"/>
    </source>
</evidence>
<evidence type="ECO:0000313" key="16">
    <source>
        <dbReference type="Proteomes" id="UP000663852"/>
    </source>
</evidence>
<dbReference type="OrthoDB" id="40334at2759"/>
<dbReference type="GO" id="GO:0016491">
    <property type="term" value="F:oxidoreductase activity"/>
    <property type="evidence" value="ECO:0007669"/>
    <property type="project" value="UniProtKB-KW"/>
</dbReference>
<comment type="catalytic activity">
    <reaction evidence="14">
        <text>prostamide F2alpha + [thioredoxin]-disulfide = prostamide H2 + [thioredoxin]-dithiol</text>
        <dbReference type="Rhea" id="RHEA:26373"/>
        <dbReference type="Rhea" id="RHEA-COMP:10698"/>
        <dbReference type="Rhea" id="RHEA-COMP:10700"/>
        <dbReference type="ChEBI" id="CHEBI:29950"/>
        <dbReference type="ChEBI" id="CHEBI:50058"/>
        <dbReference type="ChEBI" id="CHEBI:53081"/>
        <dbReference type="ChEBI" id="CHEBI:53082"/>
        <dbReference type="EC" id="1.11.1.20"/>
    </reaction>
</comment>
<comment type="caution">
    <text evidence="15">The sequence shown here is derived from an EMBL/GenBank/DDBJ whole genome shotgun (WGS) entry which is preliminary data.</text>
</comment>
<evidence type="ECO:0000256" key="8">
    <source>
        <dbReference type="ARBA" id="ARBA00037117"/>
    </source>
</evidence>
<evidence type="ECO:0000256" key="4">
    <source>
        <dbReference type="ARBA" id="ARBA00022832"/>
    </source>
</evidence>
<dbReference type="Gene3D" id="3.40.30.10">
    <property type="entry name" value="Glutaredoxin"/>
    <property type="match status" value="1"/>
</dbReference>
<reference evidence="15" key="1">
    <citation type="submission" date="2021-02" db="EMBL/GenBank/DDBJ databases">
        <authorList>
            <person name="Nowell W R."/>
        </authorList>
    </citation>
    <scope>NUCLEOTIDE SEQUENCE</scope>
</reference>
<keyword evidence="7" id="KW-0443">Lipid metabolism</keyword>
<dbReference type="InterPro" id="IPR036249">
    <property type="entry name" value="Thioredoxin-like_sf"/>
</dbReference>
<dbReference type="SUPFAM" id="SSF52833">
    <property type="entry name" value="Thioredoxin-like"/>
    <property type="match status" value="1"/>
</dbReference>
<dbReference type="EMBL" id="CAJNOJ010000068">
    <property type="protein sequence ID" value="CAF1022370.1"/>
    <property type="molecule type" value="Genomic_DNA"/>
</dbReference>
<evidence type="ECO:0000256" key="9">
    <source>
        <dbReference type="ARBA" id="ARBA00037965"/>
    </source>
</evidence>
<comment type="subcellular location">
    <subcellularLocation>
        <location evidence="1">Cytoplasm</location>
        <location evidence="1">Cytosol</location>
    </subcellularLocation>
</comment>